<protein>
    <submittedName>
        <fullName evidence="1">ATP-dependent endonuclease</fullName>
    </submittedName>
</protein>
<name>A0A6G6WKA5_9ACTN</name>
<keyword evidence="1" id="KW-0378">Hydrolase</keyword>
<organism evidence="1 2">
    <name type="scientific">Nocardioides anomalus</name>
    <dbReference type="NCBI Taxonomy" id="2712223"/>
    <lineage>
        <taxon>Bacteria</taxon>
        <taxon>Bacillati</taxon>
        <taxon>Actinomycetota</taxon>
        <taxon>Actinomycetes</taxon>
        <taxon>Propionibacteriales</taxon>
        <taxon>Nocardioidaceae</taxon>
        <taxon>Nocardioides</taxon>
    </lineage>
</organism>
<dbReference type="RefSeq" id="WP_165238139.1">
    <property type="nucleotide sequence ID" value="NZ_CP049257.1"/>
</dbReference>
<dbReference type="AlphaFoldDB" id="A0A6G6WKA5"/>
<reference evidence="1 2" key="1">
    <citation type="submission" date="2020-02" db="EMBL/GenBank/DDBJ databases">
        <title>Full genome sequence of Nocardioides sp. R-3366.</title>
        <authorList>
            <person name="Im W.-T."/>
        </authorList>
    </citation>
    <scope>NUCLEOTIDE SEQUENCE [LARGE SCALE GENOMIC DNA]</scope>
    <source>
        <strain evidence="1 2">R-3366</strain>
    </source>
</reference>
<dbReference type="EMBL" id="CP049257">
    <property type="protein sequence ID" value="QIG45500.1"/>
    <property type="molecule type" value="Genomic_DNA"/>
</dbReference>
<keyword evidence="2" id="KW-1185">Reference proteome</keyword>
<accession>A0A6G6WKA5</accession>
<sequence>MAVPTVVLVEGESDAEAVRALAERRRASPDVRAMGGITNLARYAAELAPTHRLVGLYDAAEERYVVGGLARAGPTTAGFHRCERDLEDELIRALGAERVQEVLAAHGDLEPFRVLQRQPVQRTWSVEEQLHRFFGAGSGRKVRYGRMLVDALADDEVPAPLVAVLADALAT</sequence>
<gene>
    <name evidence="1" type="ORF">G5V58_24580</name>
</gene>
<dbReference type="Proteomes" id="UP000502996">
    <property type="component" value="Chromosome"/>
</dbReference>
<dbReference type="GO" id="GO:0004519">
    <property type="term" value="F:endonuclease activity"/>
    <property type="evidence" value="ECO:0007669"/>
    <property type="project" value="UniProtKB-KW"/>
</dbReference>
<dbReference type="KEGG" id="nano:G5V58_24580"/>
<keyword evidence="1" id="KW-0540">Nuclease</keyword>
<evidence type="ECO:0000313" key="2">
    <source>
        <dbReference type="Proteomes" id="UP000502996"/>
    </source>
</evidence>
<proteinExistence type="predicted"/>
<evidence type="ECO:0000313" key="1">
    <source>
        <dbReference type="EMBL" id="QIG45500.1"/>
    </source>
</evidence>
<keyword evidence="1" id="KW-0255">Endonuclease</keyword>